<dbReference type="SUPFAM" id="SSF55383">
    <property type="entry name" value="Copper amine oxidase, domain N"/>
    <property type="match status" value="1"/>
</dbReference>
<dbReference type="InterPro" id="IPR050248">
    <property type="entry name" value="Polysacc_deacetylase_ArnD"/>
</dbReference>
<dbReference type="InterPro" id="IPR011330">
    <property type="entry name" value="Glyco_hydro/deAcase_b/a-brl"/>
</dbReference>
<keyword evidence="4" id="KW-1185">Reference proteome</keyword>
<accession>A0A089LAB1</accession>
<dbReference type="InterPro" id="IPR036582">
    <property type="entry name" value="Mao_N_sf"/>
</dbReference>
<dbReference type="GO" id="GO:0016810">
    <property type="term" value="F:hydrolase activity, acting on carbon-nitrogen (but not peptide) bonds"/>
    <property type="evidence" value="ECO:0007669"/>
    <property type="project" value="InterPro"/>
</dbReference>
<dbReference type="Gene3D" id="3.20.20.370">
    <property type="entry name" value="Glycoside hydrolase/deacetylase"/>
    <property type="match status" value="1"/>
</dbReference>
<dbReference type="PANTHER" id="PTHR10587:SF125">
    <property type="entry name" value="POLYSACCHARIDE DEACETYLASE YHEN-RELATED"/>
    <property type="match status" value="1"/>
</dbReference>
<sequence>MKESRENPIRRFIMRGLLIMAVLLSMSAFGGEGESPASWRTFSLQAEAGLAAPLLSKNNPPDVPVQDLPPAGVKNAEAKPLQPRSPGDSAYTEAADPQASALQKVSDAAVTTNQEAKPGKKTRVVYLTFDDGPSAVTPQVLKILQEQGVKATFFVLGEQAASRPEMINAIWEQGHAIGNHTYNHNYHDLYSGFTEFWRQIKQTEETVRGITGVRPQLVRAPGGTFGHFDNTYFYLLKQAGYEVMDWTVDSGDSSRRGVPAAEIVQNSVAELDSPSVVLLLHDGSGHEQSAKALPAIIERYKAAGYEFGLLDAQSAPVQFRVSAQAAALQRVKPSTAWISANIVPNAELFAPGKPLALEVGRLETVLKPGEYNFRDGQYSVPLRAAVERLGGQVGWDTATRSGKVSWNGRTVTLNSKKQQIEIVQPDGAVELKTANIQLIGSSLWVSLRDLLEATGHPPLEASVNAEERRVKAL</sequence>
<evidence type="ECO:0000256" key="1">
    <source>
        <dbReference type="SAM" id="MobiDB-lite"/>
    </source>
</evidence>
<evidence type="ECO:0000313" key="4">
    <source>
        <dbReference type="Proteomes" id="UP000029518"/>
    </source>
</evidence>
<dbReference type="InterPro" id="IPR012854">
    <property type="entry name" value="Cu_amine_oxidase-like_N"/>
</dbReference>
<evidence type="ECO:0000313" key="3">
    <source>
        <dbReference type="EMBL" id="AIQ56098.1"/>
    </source>
</evidence>
<dbReference type="Pfam" id="PF01522">
    <property type="entry name" value="Polysacc_deac_1"/>
    <property type="match status" value="1"/>
</dbReference>
<dbReference type="Gene3D" id="3.30.457.10">
    <property type="entry name" value="Copper amine oxidase-like, N-terminal domain"/>
    <property type="match status" value="1"/>
</dbReference>
<reference evidence="3" key="1">
    <citation type="submission" date="2014-08" db="EMBL/GenBank/DDBJ databases">
        <title>Comparative genomics of the Paenibacillus odorifer group.</title>
        <authorList>
            <person name="den Bakker H.C."/>
            <person name="Tsai Y.-C.Y.-C."/>
            <person name="Martin N."/>
            <person name="Korlach J."/>
            <person name="Wiedmann M."/>
        </authorList>
    </citation>
    <scope>NUCLEOTIDE SEQUENCE [LARGE SCALE GENOMIC DNA]</scope>
    <source>
        <strain evidence="3">DSM 13188</strain>
    </source>
</reference>
<dbReference type="AlphaFoldDB" id="A0A089LAB1"/>
<dbReference type="EMBL" id="CP009285">
    <property type="protein sequence ID" value="AIQ56098.1"/>
    <property type="molecule type" value="Genomic_DNA"/>
</dbReference>
<evidence type="ECO:0000259" key="2">
    <source>
        <dbReference type="PROSITE" id="PS51677"/>
    </source>
</evidence>
<proteinExistence type="predicted"/>
<dbReference type="KEGG" id="pbd:PBOR_03320"/>
<dbReference type="PROSITE" id="PS51677">
    <property type="entry name" value="NODB"/>
    <property type="match status" value="1"/>
</dbReference>
<protein>
    <submittedName>
        <fullName evidence="3">Polysaccharide deacetylase</fullName>
    </submittedName>
</protein>
<dbReference type="GO" id="GO:0005975">
    <property type="term" value="P:carbohydrate metabolic process"/>
    <property type="evidence" value="ECO:0007669"/>
    <property type="project" value="InterPro"/>
</dbReference>
<dbReference type="InterPro" id="IPR002509">
    <property type="entry name" value="NODB_dom"/>
</dbReference>
<dbReference type="CDD" id="cd10944">
    <property type="entry name" value="CE4_SmPgdA_like"/>
    <property type="match status" value="1"/>
</dbReference>
<dbReference type="HOGENOM" id="CLU_045819_0_0_9"/>
<dbReference type="Proteomes" id="UP000029518">
    <property type="component" value="Chromosome"/>
</dbReference>
<organism evidence="3 4">
    <name type="scientific">Paenibacillus borealis</name>
    <dbReference type="NCBI Taxonomy" id="160799"/>
    <lineage>
        <taxon>Bacteria</taxon>
        <taxon>Bacillati</taxon>
        <taxon>Bacillota</taxon>
        <taxon>Bacilli</taxon>
        <taxon>Bacillales</taxon>
        <taxon>Paenibacillaceae</taxon>
        <taxon>Paenibacillus</taxon>
    </lineage>
</organism>
<feature type="domain" description="NodB homology" evidence="2">
    <location>
        <begin position="123"/>
        <end position="308"/>
    </location>
</feature>
<dbReference type="Pfam" id="PF07833">
    <property type="entry name" value="Cu_amine_oxidN1"/>
    <property type="match status" value="1"/>
</dbReference>
<dbReference type="PANTHER" id="PTHR10587">
    <property type="entry name" value="GLYCOSYL TRANSFERASE-RELATED"/>
    <property type="match status" value="1"/>
</dbReference>
<feature type="region of interest" description="Disordered" evidence="1">
    <location>
        <begin position="55"/>
        <end position="98"/>
    </location>
</feature>
<dbReference type="SUPFAM" id="SSF88713">
    <property type="entry name" value="Glycoside hydrolase/deacetylase"/>
    <property type="match status" value="1"/>
</dbReference>
<name>A0A089LAB1_PAEBO</name>
<gene>
    <name evidence="3" type="ORF">PBOR_03320</name>
</gene>